<dbReference type="SUPFAM" id="SSF57903">
    <property type="entry name" value="FYVE/PHD zinc finger"/>
    <property type="match status" value="1"/>
</dbReference>
<evidence type="ECO:0000256" key="1">
    <source>
        <dbReference type="ARBA" id="ARBA00022723"/>
    </source>
</evidence>
<comment type="caution">
    <text evidence="11">The sequence shown here is derived from an EMBL/GenBank/DDBJ whole genome shotgun (WGS) entry which is preliminary data.</text>
</comment>
<evidence type="ECO:0000256" key="6">
    <source>
        <dbReference type="PROSITE-ProRule" id="PRU00091"/>
    </source>
</evidence>
<dbReference type="InterPro" id="IPR011011">
    <property type="entry name" value="Znf_FYVE_PHD"/>
</dbReference>
<dbReference type="GO" id="GO:0008270">
    <property type="term" value="F:zinc ion binding"/>
    <property type="evidence" value="ECO:0007669"/>
    <property type="project" value="UniProtKB-KW"/>
</dbReference>
<dbReference type="InterPro" id="IPR000306">
    <property type="entry name" value="Znf_FYVE"/>
</dbReference>
<keyword evidence="12" id="KW-1185">Reference proteome</keyword>
<reference evidence="11 12" key="1">
    <citation type="submission" date="2021-02" db="EMBL/GenBank/DDBJ databases">
        <title>Porcisia hertigi Genome sequencing and assembly.</title>
        <authorList>
            <person name="Almutairi H."/>
            <person name="Gatherer D."/>
        </authorList>
    </citation>
    <scope>NUCLEOTIDE SEQUENCE [LARGE SCALE GENOMIC DNA]</scope>
    <source>
        <strain evidence="11 12">C119</strain>
    </source>
</reference>
<feature type="domain" description="Protein kinase" evidence="9">
    <location>
        <begin position="140"/>
        <end position="414"/>
    </location>
</feature>
<name>A0A836IS74_9TRYP</name>
<dbReference type="Gene3D" id="3.30.40.10">
    <property type="entry name" value="Zinc/RING finger domain, C3HC4 (zinc finger)"/>
    <property type="match status" value="1"/>
</dbReference>
<dbReference type="InterPro" id="IPR017441">
    <property type="entry name" value="Protein_kinase_ATP_BS"/>
</dbReference>
<dbReference type="KEGG" id="phet:94290370"/>
<keyword evidence="5 7" id="KW-0067">ATP-binding</keyword>
<dbReference type="SMART" id="SM00220">
    <property type="entry name" value="S_TKc"/>
    <property type="match status" value="1"/>
</dbReference>
<dbReference type="EMBL" id="JAFJZO010000026">
    <property type="protein sequence ID" value="KAG5502030.1"/>
    <property type="molecule type" value="Genomic_DNA"/>
</dbReference>
<organism evidence="11 12">
    <name type="scientific">Porcisia hertigi</name>
    <dbReference type="NCBI Taxonomy" id="2761500"/>
    <lineage>
        <taxon>Eukaryota</taxon>
        <taxon>Discoba</taxon>
        <taxon>Euglenozoa</taxon>
        <taxon>Kinetoplastea</taxon>
        <taxon>Metakinetoplastina</taxon>
        <taxon>Trypanosomatida</taxon>
        <taxon>Trypanosomatidae</taxon>
        <taxon>Leishmaniinae</taxon>
        <taxon>Porcisia</taxon>
    </lineage>
</organism>
<dbReference type="Proteomes" id="UP000674318">
    <property type="component" value="Unassembled WGS sequence"/>
</dbReference>
<dbReference type="PROSITE" id="PS00108">
    <property type="entry name" value="PROTEIN_KINASE_ST"/>
    <property type="match status" value="1"/>
</dbReference>
<feature type="domain" description="FYVE-type" evidence="10">
    <location>
        <begin position="31"/>
        <end position="74"/>
    </location>
</feature>
<keyword evidence="8" id="KW-0723">Serine/threonine-protein kinase</keyword>
<evidence type="ECO:0000256" key="4">
    <source>
        <dbReference type="ARBA" id="ARBA00022833"/>
    </source>
</evidence>
<dbReference type="SMART" id="SM00064">
    <property type="entry name" value="FYVE"/>
    <property type="match status" value="1"/>
</dbReference>
<dbReference type="PROSITE" id="PS50011">
    <property type="entry name" value="PROTEIN_KINASE_DOM"/>
    <property type="match status" value="1"/>
</dbReference>
<evidence type="ECO:0000256" key="7">
    <source>
        <dbReference type="PROSITE-ProRule" id="PRU10141"/>
    </source>
</evidence>
<evidence type="ECO:0000313" key="12">
    <source>
        <dbReference type="Proteomes" id="UP000674318"/>
    </source>
</evidence>
<dbReference type="OrthoDB" id="10252171at2759"/>
<evidence type="ECO:0000256" key="5">
    <source>
        <dbReference type="ARBA" id="ARBA00022840"/>
    </source>
</evidence>
<gene>
    <name evidence="11" type="ORF">JKF63_04307</name>
</gene>
<proteinExistence type="inferred from homology"/>
<dbReference type="InterPro" id="IPR013083">
    <property type="entry name" value="Znf_RING/FYVE/PHD"/>
</dbReference>
<dbReference type="AlphaFoldDB" id="A0A836IS74"/>
<dbReference type="Pfam" id="PF01363">
    <property type="entry name" value="FYVE"/>
    <property type="match status" value="1"/>
</dbReference>
<dbReference type="Gene3D" id="3.30.200.20">
    <property type="entry name" value="Phosphorylase Kinase, domain 1"/>
    <property type="match status" value="1"/>
</dbReference>
<comment type="similarity">
    <text evidence="8">Belongs to the protein kinase superfamily.</text>
</comment>
<keyword evidence="8" id="KW-0418">Kinase</keyword>
<dbReference type="Gene3D" id="1.10.510.10">
    <property type="entry name" value="Transferase(Phosphotransferase) domain 1"/>
    <property type="match status" value="1"/>
</dbReference>
<dbReference type="PANTHER" id="PTHR44167">
    <property type="entry name" value="OVARIAN-SPECIFIC SERINE/THREONINE-PROTEIN KINASE LOK-RELATED"/>
    <property type="match status" value="1"/>
</dbReference>
<protein>
    <recommendedName>
        <fullName evidence="13">Protein kinase</fullName>
    </recommendedName>
</protein>
<keyword evidence="2 7" id="KW-0547">Nucleotide-binding</keyword>
<dbReference type="RefSeq" id="XP_067756477.1">
    <property type="nucleotide sequence ID" value="XM_067900293.1"/>
</dbReference>
<keyword evidence="4" id="KW-0862">Zinc</keyword>
<dbReference type="GO" id="GO:0004674">
    <property type="term" value="F:protein serine/threonine kinase activity"/>
    <property type="evidence" value="ECO:0007669"/>
    <property type="project" value="UniProtKB-KW"/>
</dbReference>
<dbReference type="InterPro" id="IPR000719">
    <property type="entry name" value="Prot_kinase_dom"/>
</dbReference>
<sequence>MESSVGAGDLLTPGAMWQDENTVSLCSSRTCGRRFNRLFCPKHHCRWCGRVYCDSCAPKQKMRNKVFLRRCNRCRLPPIFRHMWNAHTERMDSTPFECIISYLTPRSITALLQSCHTMMSEFPVCGYPFYESIQERFPSFYPGAQIGRGGFGTVFKCEDRSAADNRQAILKCIRKAANMTYTRWVGALTELHILESVNHPNVARLLSAFQTREDLVIVMEAGDGGTAHRAAECVREYGRAAEEAFTANIIEGVAAGLDYLYREKHIIHRDIKLDNIVLSADYTTPMIIDFGFAEYVQDDEEKSYFLVGTRNYVSPESVAALLSGKHFMRESGVTMHKGDIFSLGVAAHYLLSGYWPFRSKSYEKTHSEMQRGVTCSGPRWDGICDEARELVQALLSFDPDKRPDYAAIKENPFIKGRAAGVRSIQMKRNARLLYDEAKIQTEWVTLEPSNMRTVVNEEESEVLLPPPNPQPWYEAYLPRLSRHRL</sequence>
<evidence type="ECO:0000259" key="9">
    <source>
        <dbReference type="PROSITE" id="PS50011"/>
    </source>
</evidence>
<accession>A0A836IS74</accession>
<dbReference type="GeneID" id="94290370"/>
<dbReference type="InterPro" id="IPR008271">
    <property type="entry name" value="Ser/Thr_kinase_AS"/>
</dbReference>
<evidence type="ECO:0000256" key="3">
    <source>
        <dbReference type="ARBA" id="ARBA00022771"/>
    </source>
</evidence>
<evidence type="ECO:0000313" key="11">
    <source>
        <dbReference type="EMBL" id="KAG5502030.1"/>
    </source>
</evidence>
<keyword evidence="1" id="KW-0479">Metal-binding</keyword>
<dbReference type="SUPFAM" id="SSF56112">
    <property type="entry name" value="Protein kinase-like (PK-like)"/>
    <property type="match status" value="1"/>
</dbReference>
<dbReference type="InterPro" id="IPR017455">
    <property type="entry name" value="Znf_FYVE-rel"/>
</dbReference>
<evidence type="ECO:0000256" key="8">
    <source>
        <dbReference type="RuleBase" id="RU000304"/>
    </source>
</evidence>
<dbReference type="GO" id="GO:0005524">
    <property type="term" value="F:ATP binding"/>
    <property type="evidence" value="ECO:0007669"/>
    <property type="project" value="UniProtKB-UniRule"/>
</dbReference>
<feature type="binding site" evidence="7">
    <location>
        <position position="175"/>
    </location>
    <ligand>
        <name>ATP</name>
        <dbReference type="ChEBI" id="CHEBI:30616"/>
    </ligand>
</feature>
<keyword evidence="8" id="KW-0808">Transferase</keyword>
<keyword evidence="3 6" id="KW-0863">Zinc-finger</keyword>
<dbReference type="PANTHER" id="PTHR44167:SF24">
    <property type="entry name" value="SERINE_THREONINE-PROTEIN KINASE CHK2"/>
    <property type="match status" value="1"/>
</dbReference>
<evidence type="ECO:0000259" key="10">
    <source>
        <dbReference type="PROSITE" id="PS50178"/>
    </source>
</evidence>
<dbReference type="PROSITE" id="PS00107">
    <property type="entry name" value="PROTEIN_KINASE_ATP"/>
    <property type="match status" value="1"/>
</dbReference>
<dbReference type="PROSITE" id="PS50178">
    <property type="entry name" value="ZF_FYVE"/>
    <property type="match status" value="1"/>
</dbReference>
<dbReference type="InterPro" id="IPR011009">
    <property type="entry name" value="Kinase-like_dom_sf"/>
</dbReference>
<evidence type="ECO:0008006" key="13">
    <source>
        <dbReference type="Google" id="ProtNLM"/>
    </source>
</evidence>
<dbReference type="Pfam" id="PF00069">
    <property type="entry name" value="Pkinase"/>
    <property type="match status" value="1"/>
</dbReference>
<evidence type="ECO:0000256" key="2">
    <source>
        <dbReference type="ARBA" id="ARBA00022741"/>
    </source>
</evidence>